<sequence length="204" mass="21597">MKKQRFTVALALLLLTGCAGAGSGRSASPPPESEPSAAALTPSPTVTGEDQGPAPEELFAQLPGEFLFASGAGAWSTVLSIQPDGSFTGEYHDADMGGTPPVLYYCAFSGTLSQPERVDAYTYSTTLLSLEQEEEEGMEYMGEDGVRYIISTPYGMEGAGELLIYRPGMPVSELPEEFCGWTGLGGTAAPETLPFWGLYNVNTQ</sequence>
<evidence type="ECO:0000256" key="1">
    <source>
        <dbReference type="SAM" id="MobiDB-lite"/>
    </source>
</evidence>
<dbReference type="PROSITE" id="PS51257">
    <property type="entry name" value="PROKAR_LIPOPROTEIN"/>
    <property type="match status" value="1"/>
</dbReference>
<evidence type="ECO:0000313" key="3">
    <source>
        <dbReference type="EMBL" id="HIY22064.1"/>
    </source>
</evidence>
<evidence type="ECO:0000256" key="2">
    <source>
        <dbReference type="SAM" id="SignalP"/>
    </source>
</evidence>
<organism evidence="3 4">
    <name type="scientific">Candidatus Flavonifractor merdigallinarum</name>
    <dbReference type="NCBI Taxonomy" id="2838589"/>
    <lineage>
        <taxon>Bacteria</taxon>
        <taxon>Bacillati</taxon>
        <taxon>Bacillota</taxon>
        <taxon>Clostridia</taxon>
        <taxon>Eubacteriales</taxon>
        <taxon>Oscillospiraceae</taxon>
        <taxon>Flavonifractor</taxon>
    </lineage>
</organism>
<comment type="caution">
    <text evidence="3">The sequence shown here is derived from an EMBL/GenBank/DDBJ whole genome shotgun (WGS) entry which is preliminary data.</text>
</comment>
<evidence type="ECO:0008006" key="5">
    <source>
        <dbReference type="Google" id="ProtNLM"/>
    </source>
</evidence>
<feature type="compositionally biased region" description="Low complexity" evidence="1">
    <location>
        <begin position="34"/>
        <end position="44"/>
    </location>
</feature>
<feature type="signal peptide" evidence="2">
    <location>
        <begin position="1"/>
        <end position="21"/>
    </location>
</feature>
<dbReference type="Proteomes" id="UP000823868">
    <property type="component" value="Unassembled WGS sequence"/>
</dbReference>
<proteinExistence type="predicted"/>
<dbReference type="EMBL" id="DXDX01000170">
    <property type="protein sequence ID" value="HIY22064.1"/>
    <property type="molecule type" value="Genomic_DNA"/>
</dbReference>
<name>A0A9D1Y9A6_9FIRM</name>
<keyword evidence="2" id="KW-0732">Signal</keyword>
<gene>
    <name evidence="3" type="ORF">H9841_09215</name>
</gene>
<feature type="chain" id="PRO_5039622351" description="Lipoprotein" evidence="2">
    <location>
        <begin position="22"/>
        <end position="204"/>
    </location>
</feature>
<feature type="region of interest" description="Disordered" evidence="1">
    <location>
        <begin position="21"/>
        <end position="53"/>
    </location>
</feature>
<dbReference type="AlphaFoldDB" id="A0A9D1Y9A6"/>
<accession>A0A9D1Y9A6</accession>
<reference evidence="3" key="2">
    <citation type="submission" date="2021-04" db="EMBL/GenBank/DDBJ databases">
        <authorList>
            <person name="Gilroy R."/>
        </authorList>
    </citation>
    <scope>NUCLEOTIDE SEQUENCE</scope>
    <source>
        <strain evidence="3">ChiBcec16_6824</strain>
    </source>
</reference>
<reference evidence="3" key="1">
    <citation type="journal article" date="2021" name="PeerJ">
        <title>Extensive microbial diversity within the chicken gut microbiome revealed by metagenomics and culture.</title>
        <authorList>
            <person name="Gilroy R."/>
            <person name="Ravi A."/>
            <person name="Getino M."/>
            <person name="Pursley I."/>
            <person name="Horton D.L."/>
            <person name="Alikhan N.F."/>
            <person name="Baker D."/>
            <person name="Gharbi K."/>
            <person name="Hall N."/>
            <person name="Watson M."/>
            <person name="Adriaenssens E.M."/>
            <person name="Foster-Nyarko E."/>
            <person name="Jarju S."/>
            <person name="Secka A."/>
            <person name="Antonio M."/>
            <person name="Oren A."/>
            <person name="Chaudhuri R.R."/>
            <person name="La Ragione R."/>
            <person name="Hildebrand F."/>
            <person name="Pallen M.J."/>
        </authorList>
    </citation>
    <scope>NUCLEOTIDE SEQUENCE</scope>
    <source>
        <strain evidence="3">ChiBcec16_6824</strain>
    </source>
</reference>
<protein>
    <recommendedName>
        <fullName evidence="5">Lipoprotein</fullName>
    </recommendedName>
</protein>
<evidence type="ECO:0000313" key="4">
    <source>
        <dbReference type="Proteomes" id="UP000823868"/>
    </source>
</evidence>